<comment type="similarity">
    <text evidence="2 9">Belongs to the cytochrome P450 family.</text>
</comment>
<keyword evidence="6 8" id="KW-0408">Iron</keyword>
<evidence type="ECO:0000256" key="3">
    <source>
        <dbReference type="ARBA" id="ARBA00022617"/>
    </source>
</evidence>
<dbReference type="AlphaFoldDB" id="A0A194XKT6"/>
<dbReference type="Proteomes" id="UP000070700">
    <property type="component" value="Unassembled WGS sequence"/>
</dbReference>
<dbReference type="InterPro" id="IPR001128">
    <property type="entry name" value="Cyt_P450"/>
</dbReference>
<dbReference type="GeneID" id="28818314"/>
<dbReference type="InParanoid" id="A0A194XKT6"/>
<evidence type="ECO:0000313" key="10">
    <source>
        <dbReference type="EMBL" id="KUJ20845.1"/>
    </source>
</evidence>
<dbReference type="RefSeq" id="XP_018075200.1">
    <property type="nucleotide sequence ID" value="XM_018208588.1"/>
</dbReference>
<keyword evidence="4 8" id="KW-0479">Metal-binding</keyword>
<dbReference type="PANTHER" id="PTHR24305">
    <property type="entry name" value="CYTOCHROME P450"/>
    <property type="match status" value="1"/>
</dbReference>
<dbReference type="InterPro" id="IPR036396">
    <property type="entry name" value="Cyt_P450_sf"/>
</dbReference>
<proteinExistence type="inferred from homology"/>
<gene>
    <name evidence="10" type="ORF">LY89DRAFT_570707</name>
</gene>
<evidence type="ECO:0000256" key="1">
    <source>
        <dbReference type="ARBA" id="ARBA00001971"/>
    </source>
</evidence>
<keyword evidence="5 9" id="KW-0560">Oxidoreductase</keyword>
<dbReference type="GO" id="GO:0004497">
    <property type="term" value="F:monooxygenase activity"/>
    <property type="evidence" value="ECO:0007669"/>
    <property type="project" value="UniProtKB-KW"/>
</dbReference>
<feature type="binding site" description="axial binding residue" evidence="8">
    <location>
        <position position="436"/>
    </location>
    <ligand>
        <name>heme</name>
        <dbReference type="ChEBI" id="CHEBI:30413"/>
    </ligand>
    <ligandPart>
        <name>Fe</name>
        <dbReference type="ChEBI" id="CHEBI:18248"/>
    </ligandPart>
</feature>
<comment type="cofactor">
    <cofactor evidence="1 8">
        <name>heme</name>
        <dbReference type="ChEBI" id="CHEBI:30413"/>
    </cofactor>
</comment>
<evidence type="ECO:0000256" key="9">
    <source>
        <dbReference type="RuleBase" id="RU000461"/>
    </source>
</evidence>
<dbReference type="Pfam" id="PF00067">
    <property type="entry name" value="p450"/>
    <property type="match status" value="1"/>
</dbReference>
<evidence type="ECO:0000256" key="2">
    <source>
        <dbReference type="ARBA" id="ARBA00010617"/>
    </source>
</evidence>
<dbReference type="EMBL" id="KQ947409">
    <property type="protein sequence ID" value="KUJ20845.1"/>
    <property type="molecule type" value="Genomic_DNA"/>
</dbReference>
<dbReference type="PRINTS" id="PR00463">
    <property type="entry name" value="EP450I"/>
</dbReference>
<evidence type="ECO:0000256" key="4">
    <source>
        <dbReference type="ARBA" id="ARBA00022723"/>
    </source>
</evidence>
<dbReference type="PRINTS" id="PR00385">
    <property type="entry name" value="P450"/>
</dbReference>
<keyword evidence="11" id="KW-1185">Reference proteome</keyword>
<evidence type="ECO:0000256" key="5">
    <source>
        <dbReference type="ARBA" id="ARBA00023002"/>
    </source>
</evidence>
<evidence type="ECO:0000256" key="7">
    <source>
        <dbReference type="ARBA" id="ARBA00023033"/>
    </source>
</evidence>
<dbReference type="GO" id="GO:0020037">
    <property type="term" value="F:heme binding"/>
    <property type="evidence" value="ECO:0007669"/>
    <property type="project" value="InterPro"/>
</dbReference>
<keyword evidence="3 8" id="KW-0349">Heme</keyword>
<dbReference type="Gene3D" id="1.10.630.10">
    <property type="entry name" value="Cytochrome P450"/>
    <property type="match status" value="1"/>
</dbReference>
<reference evidence="10 11" key="1">
    <citation type="submission" date="2015-10" db="EMBL/GenBank/DDBJ databases">
        <title>Full genome of DAOMC 229536 Phialocephala scopiformis, a fungal endophyte of spruce producing the potent anti-insectan compound rugulosin.</title>
        <authorList>
            <consortium name="DOE Joint Genome Institute"/>
            <person name="Walker A.K."/>
            <person name="Frasz S.L."/>
            <person name="Seifert K.A."/>
            <person name="Miller J.D."/>
            <person name="Mondo S.J."/>
            <person name="Labutti K."/>
            <person name="Lipzen A."/>
            <person name="Dockter R."/>
            <person name="Kennedy M."/>
            <person name="Grigoriev I.V."/>
            <person name="Spatafora J.W."/>
        </authorList>
    </citation>
    <scope>NUCLEOTIDE SEQUENCE [LARGE SCALE GENOMIC DNA]</scope>
    <source>
        <strain evidence="10 11">CBS 120377</strain>
    </source>
</reference>
<evidence type="ECO:0000256" key="8">
    <source>
        <dbReference type="PIRSR" id="PIRSR602401-1"/>
    </source>
</evidence>
<dbReference type="CDD" id="cd11061">
    <property type="entry name" value="CYP67-like"/>
    <property type="match status" value="1"/>
</dbReference>
<dbReference type="PANTHER" id="PTHR24305:SF237">
    <property type="entry name" value="CYTOCHROME P450 MONOOXYGENASE ATNE-RELATED"/>
    <property type="match status" value="1"/>
</dbReference>
<dbReference type="KEGG" id="psco:LY89DRAFT_570707"/>
<accession>A0A194XKT6</accession>
<dbReference type="InterPro" id="IPR017972">
    <property type="entry name" value="Cyt_P450_CS"/>
</dbReference>
<organism evidence="10 11">
    <name type="scientific">Mollisia scopiformis</name>
    <name type="common">Conifer needle endophyte fungus</name>
    <name type="synonym">Phialocephala scopiformis</name>
    <dbReference type="NCBI Taxonomy" id="149040"/>
    <lineage>
        <taxon>Eukaryota</taxon>
        <taxon>Fungi</taxon>
        <taxon>Dikarya</taxon>
        <taxon>Ascomycota</taxon>
        <taxon>Pezizomycotina</taxon>
        <taxon>Leotiomycetes</taxon>
        <taxon>Helotiales</taxon>
        <taxon>Mollisiaceae</taxon>
        <taxon>Mollisia</taxon>
    </lineage>
</organism>
<evidence type="ECO:0000313" key="11">
    <source>
        <dbReference type="Proteomes" id="UP000070700"/>
    </source>
</evidence>
<feature type="non-terminal residue" evidence="10">
    <location>
        <position position="464"/>
    </location>
</feature>
<dbReference type="GO" id="GO:0016705">
    <property type="term" value="F:oxidoreductase activity, acting on paired donors, with incorporation or reduction of molecular oxygen"/>
    <property type="evidence" value="ECO:0007669"/>
    <property type="project" value="InterPro"/>
</dbReference>
<evidence type="ECO:0000256" key="6">
    <source>
        <dbReference type="ARBA" id="ARBA00023004"/>
    </source>
</evidence>
<dbReference type="InterPro" id="IPR002401">
    <property type="entry name" value="Cyt_P450_E_grp-I"/>
</dbReference>
<protein>
    <submittedName>
        <fullName evidence="10">Cytochrome P450</fullName>
    </submittedName>
</protein>
<dbReference type="STRING" id="149040.A0A194XKT6"/>
<dbReference type="PROSITE" id="PS00086">
    <property type="entry name" value="CYTOCHROME_P450"/>
    <property type="match status" value="1"/>
</dbReference>
<dbReference type="SUPFAM" id="SSF48264">
    <property type="entry name" value="Cytochrome P450"/>
    <property type="match status" value="1"/>
</dbReference>
<keyword evidence="7 9" id="KW-0503">Monooxygenase</keyword>
<dbReference type="OrthoDB" id="1470350at2759"/>
<dbReference type="GO" id="GO:0005506">
    <property type="term" value="F:iron ion binding"/>
    <property type="evidence" value="ECO:0007669"/>
    <property type="project" value="InterPro"/>
</dbReference>
<sequence>MLFQLCFVIIYRLYFHPLAKYPGPLLHRLCGLPTLYHAGKGDLHYHLYTLHDQYGKHLRYSPNKLSINDVKALGDIYGFNKNTSKPEEFYAAFRVNKQAINTFNTSSKEAHRRKRRIMAKAFSESSLQSYESFISRRVLHFMQKLRSGTGREDAKPFNMAYEFNCLMLDIMGGLCFGEAFGFVDGKGDKVMTQAHKRTFRIYMTGHEPLLKRLYLDRLLFPQLLAASNALGDYSRRHTFNRIEKYNAGIVDAEKGYEDIMAHLLDAGDEETGTKYSSNELHGEGILMMMAGSDTSSSSLTATLFYLSRHPRALKKLHEELRSQFQQTSEIEPRAAENCKYLRACIDEAMRLSPPAPTNIPRVVGEGGIEIVGEHFHPGVYVGVPNFTLFRNKDYFISPHAYVPERWIPDPETGVTEDDVKKAQAAFQPFSLGPRHCIGRHLAMKEVSLILANLLYVFDIEPVCG</sequence>
<name>A0A194XKT6_MOLSC</name>
<dbReference type="InterPro" id="IPR050121">
    <property type="entry name" value="Cytochrome_P450_monoxygenase"/>
</dbReference>